<evidence type="ECO:0000313" key="3">
    <source>
        <dbReference type="EMBL" id="MCB5195935.1"/>
    </source>
</evidence>
<accession>A0ABS8BJN6</accession>
<dbReference type="InterPro" id="IPR012902">
    <property type="entry name" value="N_methyl_site"/>
</dbReference>
<protein>
    <submittedName>
        <fullName evidence="3">Prepilin-type N-terminal cleavage/methylation domain-containing protein</fullName>
    </submittedName>
</protein>
<comment type="caution">
    <text evidence="3">The sequence shown here is derived from an EMBL/GenBank/DDBJ whole genome shotgun (WGS) entry which is preliminary data.</text>
</comment>
<dbReference type="RefSeq" id="WP_226763719.1">
    <property type="nucleotide sequence ID" value="NZ_JAJAWG010000003.1"/>
</dbReference>
<keyword evidence="2" id="KW-0472">Membrane</keyword>
<dbReference type="EMBL" id="JAJAWG010000003">
    <property type="protein sequence ID" value="MCB5195935.1"/>
    <property type="molecule type" value="Genomic_DNA"/>
</dbReference>
<evidence type="ECO:0000256" key="2">
    <source>
        <dbReference type="SAM" id="Phobius"/>
    </source>
</evidence>
<dbReference type="Proteomes" id="UP001198034">
    <property type="component" value="Unassembled WGS sequence"/>
</dbReference>
<gene>
    <name evidence="3" type="ORF">LG219_06485</name>
</gene>
<name>A0ABS8BJN6_9NEIS</name>
<keyword evidence="4" id="KW-1185">Reference proteome</keyword>
<proteinExistence type="predicted"/>
<organism evidence="3 4">
    <name type="scientific">Deefgea salmonis</name>
    <dbReference type="NCBI Taxonomy" id="2875502"/>
    <lineage>
        <taxon>Bacteria</taxon>
        <taxon>Pseudomonadati</taxon>
        <taxon>Pseudomonadota</taxon>
        <taxon>Betaproteobacteria</taxon>
        <taxon>Neisseriales</taxon>
        <taxon>Chitinibacteraceae</taxon>
        <taxon>Deefgea</taxon>
    </lineage>
</organism>
<sequence>MTSNLKRNGFSLVEILITVLILAGASIALTKFQAVQMQGTSDARNRNEAMHLAQTLLDEYRREFQTGNIVDKAVSTVNGKSTTFSVSGDVSDLAITTGEMIPMPSASPIPAPAPKQAVANVSWSNAQGQTQNVVLATILRYSAQSFAEPVAATPTPSPTPTPTPTPTAAPIEKWDKTKSYKKGDLVLGSDGLTYRADYDMTSGRPDPSLDNWWTRV</sequence>
<keyword evidence="2" id="KW-0812">Transmembrane</keyword>
<evidence type="ECO:0000313" key="4">
    <source>
        <dbReference type="Proteomes" id="UP001198034"/>
    </source>
</evidence>
<feature type="compositionally biased region" description="Pro residues" evidence="1">
    <location>
        <begin position="155"/>
        <end position="167"/>
    </location>
</feature>
<dbReference type="NCBIfam" id="TIGR02532">
    <property type="entry name" value="IV_pilin_GFxxxE"/>
    <property type="match status" value="1"/>
</dbReference>
<reference evidence="3 4" key="1">
    <citation type="submission" date="2021-10" db="EMBL/GenBank/DDBJ databases">
        <authorList>
            <person name="Chen M."/>
        </authorList>
    </citation>
    <scope>NUCLEOTIDE SEQUENCE [LARGE SCALE GENOMIC DNA]</scope>
    <source>
        <strain evidence="3 4">H3-26</strain>
    </source>
</reference>
<feature type="region of interest" description="Disordered" evidence="1">
    <location>
        <begin position="150"/>
        <end position="170"/>
    </location>
</feature>
<keyword evidence="2" id="KW-1133">Transmembrane helix</keyword>
<feature type="transmembrane region" description="Helical" evidence="2">
    <location>
        <begin position="12"/>
        <end position="29"/>
    </location>
</feature>
<evidence type="ECO:0000256" key="1">
    <source>
        <dbReference type="SAM" id="MobiDB-lite"/>
    </source>
</evidence>